<reference evidence="2" key="2">
    <citation type="journal article" date="2022" name="Hortic Res">
        <title>The genome of Dioscorea zingiberensis sheds light on the biosynthesis, origin and evolution of the medicinally important diosgenin saponins.</title>
        <authorList>
            <person name="Li Y."/>
            <person name="Tan C."/>
            <person name="Li Z."/>
            <person name="Guo J."/>
            <person name="Li S."/>
            <person name="Chen X."/>
            <person name="Wang C."/>
            <person name="Dai X."/>
            <person name="Yang H."/>
            <person name="Song W."/>
            <person name="Hou L."/>
            <person name="Xu J."/>
            <person name="Tong Z."/>
            <person name="Xu A."/>
            <person name="Yuan X."/>
            <person name="Wang W."/>
            <person name="Yang Q."/>
            <person name="Chen L."/>
            <person name="Sun Z."/>
            <person name="Wang K."/>
            <person name="Pan B."/>
            <person name="Chen J."/>
            <person name="Bao Y."/>
            <person name="Liu F."/>
            <person name="Qi X."/>
            <person name="Gang D.R."/>
            <person name="Wen J."/>
            <person name="Li J."/>
        </authorList>
    </citation>
    <scope>NUCLEOTIDE SEQUENCE</scope>
    <source>
        <strain evidence="2">Dzin_1.0</strain>
    </source>
</reference>
<sequence>MILMLHEEEWMMERLEGVSTFGEPRVGDEKLGKFMEEHLDRYKKRYFRFVYCNDLVPRVPYDDSTLLFKHFGTCIYYNSWYKGKVVTEEPNKKYFSVLTVIPKYMNATWEFICSFLIGYVEGPEYKEEWTMRFLRLFGIIVPAGYHHTLLKIMLMPQDWEVFLCHWESNR</sequence>
<reference evidence="2" key="1">
    <citation type="submission" date="2021-03" db="EMBL/GenBank/DDBJ databases">
        <authorList>
            <person name="Li Z."/>
            <person name="Yang C."/>
        </authorList>
    </citation>
    <scope>NUCLEOTIDE SEQUENCE</scope>
    <source>
        <strain evidence="2">Dzin_1.0</strain>
        <tissue evidence="2">Leaf</tissue>
    </source>
</reference>
<name>A0A9D5C8K6_9LILI</name>
<evidence type="ECO:0000259" key="1">
    <source>
        <dbReference type="Pfam" id="PF01764"/>
    </source>
</evidence>
<dbReference type="PANTHER" id="PTHR46086:SF4">
    <property type="entry name" value="ALPHA_BETA-HYDROLASES SUPERFAMILY PROTEIN"/>
    <property type="match status" value="1"/>
</dbReference>
<keyword evidence="3" id="KW-1185">Reference proteome</keyword>
<dbReference type="GO" id="GO:0006629">
    <property type="term" value="P:lipid metabolic process"/>
    <property type="evidence" value="ECO:0007669"/>
    <property type="project" value="InterPro"/>
</dbReference>
<comment type="caution">
    <text evidence="2">The sequence shown here is derived from an EMBL/GenBank/DDBJ whole genome shotgun (WGS) entry which is preliminary data.</text>
</comment>
<dbReference type="SUPFAM" id="SSF53474">
    <property type="entry name" value="alpha/beta-Hydrolases"/>
    <property type="match status" value="1"/>
</dbReference>
<dbReference type="Pfam" id="PF01764">
    <property type="entry name" value="Lipase_3"/>
    <property type="match status" value="1"/>
</dbReference>
<dbReference type="PANTHER" id="PTHR46086">
    <property type="entry name" value="ALPHA/BETA-HYDROLASES SUPERFAMILY PROTEIN"/>
    <property type="match status" value="1"/>
</dbReference>
<protein>
    <recommendedName>
        <fullName evidence="1">Fungal lipase-type domain-containing protein</fullName>
    </recommendedName>
</protein>
<feature type="domain" description="Fungal lipase-type" evidence="1">
    <location>
        <begin position="6"/>
        <end position="62"/>
    </location>
</feature>
<dbReference type="GO" id="GO:0004806">
    <property type="term" value="F:triacylglycerol lipase activity"/>
    <property type="evidence" value="ECO:0007669"/>
    <property type="project" value="InterPro"/>
</dbReference>
<proteinExistence type="predicted"/>
<dbReference type="EMBL" id="JAGGNH010000007">
    <property type="protein sequence ID" value="KAJ0968318.1"/>
    <property type="molecule type" value="Genomic_DNA"/>
</dbReference>
<dbReference type="AlphaFoldDB" id="A0A9D5C8K6"/>
<dbReference type="Proteomes" id="UP001085076">
    <property type="component" value="Miscellaneous, Linkage group lg07"/>
</dbReference>
<dbReference type="Gene3D" id="3.40.50.1820">
    <property type="entry name" value="alpha/beta hydrolase"/>
    <property type="match status" value="1"/>
</dbReference>
<dbReference type="OrthoDB" id="438440at2759"/>
<gene>
    <name evidence="2" type="ORF">J5N97_025235</name>
</gene>
<dbReference type="InterPro" id="IPR002921">
    <property type="entry name" value="Fungal_lipase-type"/>
</dbReference>
<dbReference type="InterPro" id="IPR029058">
    <property type="entry name" value="AB_hydrolase_fold"/>
</dbReference>
<organism evidence="2 3">
    <name type="scientific">Dioscorea zingiberensis</name>
    <dbReference type="NCBI Taxonomy" id="325984"/>
    <lineage>
        <taxon>Eukaryota</taxon>
        <taxon>Viridiplantae</taxon>
        <taxon>Streptophyta</taxon>
        <taxon>Embryophyta</taxon>
        <taxon>Tracheophyta</taxon>
        <taxon>Spermatophyta</taxon>
        <taxon>Magnoliopsida</taxon>
        <taxon>Liliopsida</taxon>
        <taxon>Dioscoreales</taxon>
        <taxon>Dioscoreaceae</taxon>
        <taxon>Dioscorea</taxon>
    </lineage>
</organism>
<evidence type="ECO:0000313" key="2">
    <source>
        <dbReference type="EMBL" id="KAJ0968318.1"/>
    </source>
</evidence>
<accession>A0A9D5C8K6</accession>
<dbReference type="InterPro" id="IPR044819">
    <property type="entry name" value="OBL-like"/>
</dbReference>
<evidence type="ECO:0000313" key="3">
    <source>
        <dbReference type="Proteomes" id="UP001085076"/>
    </source>
</evidence>